<feature type="chain" id="PRO_5011685859" description="MspA protein" evidence="1">
    <location>
        <begin position="34"/>
        <end position="216"/>
    </location>
</feature>
<evidence type="ECO:0000313" key="2">
    <source>
        <dbReference type="EMBL" id="SEM21992.1"/>
    </source>
</evidence>
<evidence type="ECO:0008006" key="4">
    <source>
        <dbReference type="Google" id="ProtNLM"/>
    </source>
</evidence>
<evidence type="ECO:0000313" key="3">
    <source>
        <dbReference type="Proteomes" id="UP000198677"/>
    </source>
</evidence>
<evidence type="ECO:0000256" key="1">
    <source>
        <dbReference type="SAM" id="SignalP"/>
    </source>
</evidence>
<accession>A0A1H7WK23</accession>
<dbReference type="RefSeq" id="WP_143069506.1">
    <property type="nucleotide sequence ID" value="NZ_FOAW01000027.1"/>
</dbReference>
<gene>
    <name evidence="2" type="ORF">SAMN05444583_12751</name>
</gene>
<protein>
    <recommendedName>
        <fullName evidence="4">MspA protein</fullName>
    </recommendedName>
</protein>
<name>A0A1H7WK23_9NOCA</name>
<dbReference type="Proteomes" id="UP000198677">
    <property type="component" value="Unassembled WGS sequence"/>
</dbReference>
<proteinExistence type="predicted"/>
<dbReference type="AlphaFoldDB" id="A0A1H7WK23"/>
<keyword evidence="3" id="KW-1185">Reference proteome</keyword>
<feature type="signal peptide" evidence="1">
    <location>
        <begin position="1"/>
        <end position="33"/>
    </location>
</feature>
<reference evidence="3" key="1">
    <citation type="submission" date="2016-10" db="EMBL/GenBank/DDBJ databases">
        <authorList>
            <person name="Varghese N."/>
            <person name="Submissions S."/>
        </authorList>
    </citation>
    <scope>NUCLEOTIDE SEQUENCE [LARGE SCALE GENOMIC DNA]</scope>
    <source>
        <strain evidence="3">DSM 44675</strain>
    </source>
</reference>
<dbReference type="EMBL" id="FOAW01000027">
    <property type="protein sequence ID" value="SEM21992.1"/>
    <property type="molecule type" value="Genomic_DNA"/>
</dbReference>
<organism evidence="2 3">
    <name type="scientific">Rhodococcus maanshanensis</name>
    <dbReference type="NCBI Taxonomy" id="183556"/>
    <lineage>
        <taxon>Bacteria</taxon>
        <taxon>Bacillati</taxon>
        <taxon>Actinomycetota</taxon>
        <taxon>Actinomycetes</taxon>
        <taxon>Mycobacteriales</taxon>
        <taxon>Nocardiaceae</taxon>
        <taxon>Rhodococcus</taxon>
    </lineage>
</organism>
<dbReference type="OrthoDB" id="4465674at2"/>
<keyword evidence="1" id="KW-0732">Signal</keyword>
<sequence>MSRPMMRRLVSAVAASALLASGGLALGTGAASAAPNLFDFGSSAGGPAQLDLGSTANGQELPASATVTSDNLAVTKAVVGSNKIATTGQVTYRTTIAATGGPDRIVNKITDIFPFALSYVAGTATVTSWQDGQMKTEGVVPAQAGGRLAVTKDVGWVVSATGNKTVTFEVTYRVRTDISFDIDVFDSGTAIEVSGQAAQEWPEMGVKIGLLGPSGS</sequence>